<evidence type="ECO:0000256" key="2">
    <source>
        <dbReference type="ARBA" id="ARBA00012418"/>
    </source>
</evidence>
<reference evidence="13" key="1">
    <citation type="journal article" date="2020" name="mSystems">
        <title>Genome- and Community-Level Interaction Insights into Carbon Utilization and Element Cycling Functions of Hydrothermarchaeota in Hydrothermal Sediment.</title>
        <authorList>
            <person name="Zhou Z."/>
            <person name="Liu Y."/>
            <person name="Xu W."/>
            <person name="Pan J."/>
            <person name="Luo Z.H."/>
            <person name="Li M."/>
        </authorList>
    </citation>
    <scope>NUCLEOTIDE SEQUENCE [LARGE SCALE GENOMIC DNA]</scope>
    <source>
        <strain evidence="13">SpSt-417</strain>
    </source>
</reference>
<evidence type="ECO:0000259" key="12">
    <source>
        <dbReference type="SMART" id="SM00662"/>
    </source>
</evidence>
<keyword evidence="5 11" id="KW-0808">Transferase</keyword>
<evidence type="ECO:0000256" key="10">
    <source>
        <dbReference type="ARBA" id="ARBA00048552"/>
    </source>
</evidence>
<evidence type="ECO:0000256" key="3">
    <source>
        <dbReference type="ARBA" id="ARBA00015972"/>
    </source>
</evidence>
<keyword evidence="4 11" id="KW-0240">DNA-directed RNA polymerase</keyword>
<comment type="domain">
    <text evidence="11">The N-terminal domain is essential for RNAP assembly and basal transcription, whereas the C-terminal domain is involved in interaction with transcriptional regulators and with upstream promoter elements.</text>
</comment>
<evidence type="ECO:0000256" key="7">
    <source>
        <dbReference type="ARBA" id="ARBA00023163"/>
    </source>
</evidence>
<dbReference type="NCBIfam" id="TIGR02027">
    <property type="entry name" value="rpoA"/>
    <property type="match status" value="1"/>
</dbReference>
<feature type="region of interest" description="Alpha C-terminal domain (alpha-CTD)" evidence="11">
    <location>
        <begin position="245"/>
        <end position="309"/>
    </location>
</feature>
<sequence length="309" mass="33506">MLLSSNDIKISKVSENENFGVFNFDPLPKGFGHTLGNTLRRVLLSSLKGAAVTQIKIEGAVHQFTTLPGVKEDVVELGLNFKRVRAKLHVDNPVVGKISVTGPGVVTAGDIEVSSDVEIVNKELHIATLADKKTKFEVEVVFEPGVGYSPAEERETPKIGVIVLDAMYSPVLNATYEVEQTRRGTTADLDKLVLSISTDGTVTPSDAMTSSATVLRDFFKRFAMGEDQEPEKVVVSSESMVPSNIDARKISVEELPLPTRTVNALKKAGINTLSELAGKTDEDLADVKNLGEKSVQEIKKLLEKEGMNK</sequence>
<dbReference type="InterPro" id="IPR011263">
    <property type="entry name" value="DNA-dir_RNA_pol_RpoA/D/Rpb3"/>
</dbReference>
<dbReference type="SMART" id="SM00662">
    <property type="entry name" value="RPOLD"/>
    <property type="match status" value="1"/>
</dbReference>
<dbReference type="SUPFAM" id="SSF56553">
    <property type="entry name" value="Insert subdomain of RNA polymerase alpha subunit"/>
    <property type="match status" value="1"/>
</dbReference>
<evidence type="ECO:0000256" key="8">
    <source>
        <dbReference type="ARBA" id="ARBA00032524"/>
    </source>
</evidence>
<comment type="function">
    <text evidence="11">DNA-dependent RNA polymerase catalyzes the transcription of DNA into RNA using the four ribonucleoside triphosphates as substrates.</text>
</comment>
<dbReference type="Pfam" id="PF03118">
    <property type="entry name" value="RNA_pol_A_CTD"/>
    <property type="match status" value="1"/>
</dbReference>
<dbReference type="InterPro" id="IPR011262">
    <property type="entry name" value="DNA-dir_RNA_pol_insert"/>
</dbReference>
<comment type="caution">
    <text evidence="13">The sequence shown here is derived from an EMBL/GenBank/DDBJ whole genome shotgun (WGS) entry which is preliminary data.</text>
</comment>
<dbReference type="GO" id="GO:0006351">
    <property type="term" value="P:DNA-templated transcription"/>
    <property type="evidence" value="ECO:0007669"/>
    <property type="project" value="UniProtKB-UniRule"/>
</dbReference>
<proteinExistence type="inferred from homology"/>
<feature type="domain" description="DNA-directed RNA polymerase RpoA/D/Rpb3-type" evidence="12">
    <location>
        <begin position="19"/>
        <end position="225"/>
    </location>
</feature>
<dbReference type="Gene3D" id="3.30.1360.10">
    <property type="entry name" value="RNA polymerase, RBP11-like subunit"/>
    <property type="match status" value="1"/>
</dbReference>
<dbReference type="FunFam" id="2.170.120.12:FF:000001">
    <property type="entry name" value="DNA-directed RNA polymerase subunit alpha"/>
    <property type="match status" value="1"/>
</dbReference>
<dbReference type="NCBIfam" id="NF003519">
    <property type="entry name" value="PRK05182.2-5"/>
    <property type="match status" value="1"/>
</dbReference>
<keyword evidence="6 11" id="KW-0548">Nucleotidyltransferase</keyword>
<dbReference type="Gene3D" id="1.10.150.20">
    <property type="entry name" value="5' to 3' exonuclease, C-terminal subdomain"/>
    <property type="match status" value="1"/>
</dbReference>
<dbReference type="GO" id="GO:0046983">
    <property type="term" value="F:protein dimerization activity"/>
    <property type="evidence" value="ECO:0007669"/>
    <property type="project" value="InterPro"/>
</dbReference>
<gene>
    <name evidence="11" type="primary">rpoA</name>
    <name evidence="13" type="ORF">ENR63_00570</name>
</gene>
<feature type="region of interest" description="Alpha N-terminal domain (alpha-NTD)" evidence="11">
    <location>
        <begin position="1"/>
        <end position="228"/>
    </location>
</feature>
<evidence type="ECO:0000256" key="6">
    <source>
        <dbReference type="ARBA" id="ARBA00022695"/>
    </source>
</evidence>
<comment type="similarity">
    <text evidence="1 11">Belongs to the RNA polymerase alpha chain family.</text>
</comment>
<dbReference type="AlphaFoldDB" id="A0A7C4TK17"/>
<dbReference type="GO" id="GO:0003677">
    <property type="term" value="F:DNA binding"/>
    <property type="evidence" value="ECO:0007669"/>
    <property type="project" value="UniProtKB-UniRule"/>
</dbReference>
<dbReference type="EC" id="2.7.7.6" evidence="2 11"/>
<dbReference type="Gene3D" id="2.170.120.12">
    <property type="entry name" value="DNA-directed RNA polymerase, insert domain"/>
    <property type="match status" value="1"/>
</dbReference>
<organism evidence="13">
    <name type="scientific">candidate division WWE3 bacterium</name>
    <dbReference type="NCBI Taxonomy" id="2053526"/>
    <lineage>
        <taxon>Bacteria</taxon>
        <taxon>Katanobacteria</taxon>
    </lineage>
</organism>
<evidence type="ECO:0000256" key="5">
    <source>
        <dbReference type="ARBA" id="ARBA00022679"/>
    </source>
</evidence>
<dbReference type="InterPro" id="IPR036643">
    <property type="entry name" value="RNApol_insert_sf"/>
</dbReference>
<dbReference type="HAMAP" id="MF_00059">
    <property type="entry name" value="RNApol_bact_RpoA"/>
    <property type="match status" value="1"/>
</dbReference>
<keyword evidence="7 11" id="KW-0804">Transcription</keyword>
<evidence type="ECO:0000256" key="4">
    <source>
        <dbReference type="ARBA" id="ARBA00022478"/>
    </source>
</evidence>
<comment type="catalytic activity">
    <reaction evidence="10 11">
        <text>RNA(n) + a ribonucleoside 5'-triphosphate = RNA(n+1) + diphosphate</text>
        <dbReference type="Rhea" id="RHEA:21248"/>
        <dbReference type="Rhea" id="RHEA-COMP:14527"/>
        <dbReference type="Rhea" id="RHEA-COMP:17342"/>
        <dbReference type="ChEBI" id="CHEBI:33019"/>
        <dbReference type="ChEBI" id="CHEBI:61557"/>
        <dbReference type="ChEBI" id="CHEBI:140395"/>
        <dbReference type="EC" id="2.7.7.6"/>
    </reaction>
</comment>
<dbReference type="InterPro" id="IPR011260">
    <property type="entry name" value="RNAP_asu_C"/>
</dbReference>
<dbReference type="GO" id="GO:0000428">
    <property type="term" value="C:DNA-directed RNA polymerase complex"/>
    <property type="evidence" value="ECO:0007669"/>
    <property type="project" value="UniProtKB-KW"/>
</dbReference>
<dbReference type="SUPFAM" id="SSF55257">
    <property type="entry name" value="RBP11-like subunits of RNA polymerase"/>
    <property type="match status" value="1"/>
</dbReference>
<evidence type="ECO:0000256" key="11">
    <source>
        <dbReference type="HAMAP-Rule" id="MF_00059"/>
    </source>
</evidence>
<evidence type="ECO:0000256" key="1">
    <source>
        <dbReference type="ARBA" id="ARBA00007123"/>
    </source>
</evidence>
<evidence type="ECO:0000313" key="13">
    <source>
        <dbReference type="EMBL" id="HGW29408.1"/>
    </source>
</evidence>
<name>A0A7C4TK17_UNCKA</name>
<dbReference type="SUPFAM" id="SSF47789">
    <property type="entry name" value="C-terminal domain of RNA polymerase alpha subunit"/>
    <property type="match status" value="1"/>
</dbReference>
<protein>
    <recommendedName>
        <fullName evidence="3 11">DNA-directed RNA polymerase subunit alpha</fullName>
        <shortName evidence="11">RNAP subunit alpha</shortName>
        <ecNumber evidence="2 11">2.7.7.6</ecNumber>
    </recommendedName>
    <alternativeName>
        <fullName evidence="9 11">RNA polymerase subunit alpha</fullName>
    </alternativeName>
    <alternativeName>
        <fullName evidence="8 11">Transcriptase subunit alpha</fullName>
    </alternativeName>
</protein>
<dbReference type="InterPro" id="IPR011773">
    <property type="entry name" value="DNA-dir_RpoA"/>
</dbReference>
<dbReference type="Pfam" id="PF01000">
    <property type="entry name" value="RNA_pol_A_bac"/>
    <property type="match status" value="1"/>
</dbReference>
<dbReference type="GO" id="GO:0003899">
    <property type="term" value="F:DNA-directed RNA polymerase activity"/>
    <property type="evidence" value="ECO:0007669"/>
    <property type="project" value="UniProtKB-UniRule"/>
</dbReference>
<accession>A0A7C4TK17</accession>
<dbReference type="EMBL" id="DSRT01000031">
    <property type="protein sequence ID" value="HGW29408.1"/>
    <property type="molecule type" value="Genomic_DNA"/>
</dbReference>
<dbReference type="Pfam" id="PF01193">
    <property type="entry name" value="RNA_pol_L"/>
    <property type="match status" value="1"/>
</dbReference>
<dbReference type="GO" id="GO:0005737">
    <property type="term" value="C:cytoplasm"/>
    <property type="evidence" value="ECO:0007669"/>
    <property type="project" value="UniProtKB-ARBA"/>
</dbReference>
<dbReference type="CDD" id="cd06928">
    <property type="entry name" value="RNAP_alpha_NTD"/>
    <property type="match status" value="1"/>
</dbReference>
<dbReference type="InterPro" id="IPR036603">
    <property type="entry name" value="RBP11-like"/>
</dbReference>
<comment type="subunit">
    <text evidence="11">Homodimer. The RNAP catalytic core consists of 2 alpha, 1 beta, 1 beta' and 1 omega subunit. When a sigma factor is associated with the core the holoenzyme is formed, which can initiate transcription.</text>
</comment>
<evidence type="ECO:0000256" key="9">
    <source>
        <dbReference type="ARBA" id="ARBA00033070"/>
    </source>
</evidence>